<reference evidence="2 3" key="1">
    <citation type="submission" date="2017-06" db="EMBL/GenBank/DDBJ databases">
        <title>Draft genome sequence of anaerobic fermentative bacterium Anaeromicrobium sediminis DY2726D isolated from West Pacific Ocean sediments.</title>
        <authorList>
            <person name="Zeng X."/>
        </authorList>
    </citation>
    <scope>NUCLEOTIDE SEQUENCE [LARGE SCALE GENOMIC DNA]</scope>
    <source>
        <strain evidence="2 3">DY2726D</strain>
    </source>
</reference>
<evidence type="ECO:0000313" key="3">
    <source>
        <dbReference type="Proteomes" id="UP000216024"/>
    </source>
</evidence>
<dbReference type="Proteomes" id="UP000216024">
    <property type="component" value="Unassembled WGS sequence"/>
</dbReference>
<protein>
    <submittedName>
        <fullName evidence="2">Uncharacterized protein</fullName>
    </submittedName>
</protein>
<evidence type="ECO:0000256" key="1">
    <source>
        <dbReference type="SAM" id="Phobius"/>
    </source>
</evidence>
<dbReference type="EMBL" id="NIBG01000001">
    <property type="protein sequence ID" value="PAB61336.1"/>
    <property type="molecule type" value="Genomic_DNA"/>
</dbReference>
<organism evidence="2 3">
    <name type="scientific">Anaeromicrobium sediminis</name>
    <dbReference type="NCBI Taxonomy" id="1478221"/>
    <lineage>
        <taxon>Bacteria</taxon>
        <taxon>Bacillati</taxon>
        <taxon>Bacillota</taxon>
        <taxon>Clostridia</taxon>
        <taxon>Peptostreptococcales</taxon>
        <taxon>Thermotaleaceae</taxon>
        <taxon>Anaeromicrobium</taxon>
    </lineage>
</organism>
<proteinExistence type="predicted"/>
<keyword evidence="3" id="KW-1185">Reference proteome</keyword>
<keyword evidence="1" id="KW-0472">Membrane</keyword>
<comment type="caution">
    <text evidence="2">The sequence shown here is derived from an EMBL/GenBank/DDBJ whole genome shotgun (WGS) entry which is preliminary data.</text>
</comment>
<gene>
    <name evidence="2" type="ORF">CCE28_02580</name>
</gene>
<feature type="transmembrane region" description="Helical" evidence="1">
    <location>
        <begin position="46"/>
        <end position="63"/>
    </location>
</feature>
<feature type="transmembrane region" description="Helical" evidence="1">
    <location>
        <begin position="6"/>
        <end position="25"/>
    </location>
</feature>
<keyword evidence="1" id="KW-0812">Transmembrane</keyword>
<name>A0A267MP74_9FIRM</name>
<sequence length="84" mass="9569">MHMKLPFWQYILICLLVYLSIGFIDKKLKIYHRLYTKLKSKILAKLAIYFVGIFAIIFTHYLGVNPRINVALAAGLGAGIASIR</sequence>
<keyword evidence="1" id="KW-1133">Transmembrane helix</keyword>
<dbReference type="AlphaFoldDB" id="A0A267MP74"/>
<accession>A0A267MP74</accession>
<evidence type="ECO:0000313" key="2">
    <source>
        <dbReference type="EMBL" id="PAB61336.1"/>
    </source>
</evidence>